<dbReference type="InterPro" id="IPR012674">
    <property type="entry name" value="Calycin"/>
</dbReference>
<accession>A0ABQ4NHT4</accession>
<feature type="signal peptide" evidence="1">
    <location>
        <begin position="1"/>
        <end position="19"/>
    </location>
</feature>
<dbReference type="Gene3D" id="2.40.128.20">
    <property type="match status" value="1"/>
</dbReference>
<dbReference type="RefSeq" id="WP_220747490.1">
    <property type="nucleotide sequence ID" value="NZ_BPFH01000001.1"/>
</dbReference>
<dbReference type="PROSITE" id="PS00213">
    <property type="entry name" value="LIPOCALIN"/>
    <property type="match status" value="1"/>
</dbReference>
<comment type="caution">
    <text evidence="4">The sequence shown here is derived from an EMBL/GenBank/DDBJ whole genome shotgun (WGS) entry which is preliminary data.</text>
</comment>
<dbReference type="InterPro" id="IPR022272">
    <property type="entry name" value="Lipocalin_CS"/>
</dbReference>
<keyword evidence="5" id="KW-1185">Reference proteome</keyword>
<organism evidence="4 5">
    <name type="scientific">Jannaschia pagri</name>
    <dbReference type="NCBI Taxonomy" id="2829797"/>
    <lineage>
        <taxon>Bacteria</taxon>
        <taxon>Pseudomonadati</taxon>
        <taxon>Pseudomonadota</taxon>
        <taxon>Alphaproteobacteria</taxon>
        <taxon>Rhodobacterales</taxon>
        <taxon>Roseobacteraceae</taxon>
        <taxon>Jannaschia</taxon>
    </lineage>
</organism>
<dbReference type="InterPro" id="IPR002446">
    <property type="entry name" value="Lipocalin_bac"/>
</dbReference>
<dbReference type="PANTHER" id="PTHR10612:SF34">
    <property type="entry name" value="APOLIPOPROTEIN D"/>
    <property type="match status" value="1"/>
</dbReference>
<evidence type="ECO:0000259" key="3">
    <source>
        <dbReference type="Pfam" id="PF13403"/>
    </source>
</evidence>
<feature type="chain" id="PRO_5045871771" description="Outer membrane lipoprotein Blc" evidence="1">
    <location>
        <begin position="20"/>
        <end position="573"/>
    </location>
</feature>
<evidence type="ECO:0000259" key="2">
    <source>
        <dbReference type="Pfam" id="PF08212"/>
    </source>
</evidence>
<dbReference type="Pfam" id="PF08212">
    <property type="entry name" value="Lipocalin_2"/>
    <property type="match status" value="1"/>
</dbReference>
<dbReference type="PRINTS" id="PR01171">
    <property type="entry name" value="BCTLIPOCALIN"/>
</dbReference>
<dbReference type="SUPFAM" id="SSF51294">
    <property type="entry name" value="Hedgehog/intein (Hint) domain"/>
    <property type="match status" value="1"/>
</dbReference>
<dbReference type="SUPFAM" id="SSF50814">
    <property type="entry name" value="Lipocalins"/>
    <property type="match status" value="1"/>
</dbReference>
<evidence type="ECO:0000313" key="5">
    <source>
        <dbReference type="Proteomes" id="UP000786693"/>
    </source>
</evidence>
<protein>
    <recommendedName>
        <fullName evidence="6">Outer membrane lipoprotein Blc</fullName>
    </recommendedName>
</protein>
<dbReference type="CDD" id="cd19438">
    <property type="entry name" value="lipocalin_Blc-like"/>
    <property type="match status" value="1"/>
</dbReference>
<dbReference type="InterPro" id="IPR047202">
    <property type="entry name" value="Lipocalin_Blc-like_dom"/>
</dbReference>
<reference evidence="4 5" key="1">
    <citation type="submission" date="2021-05" db="EMBL/GenBank/DDBJ databases">
        <title>Bacteria Genome sequencing.</title>
        <authorList>
            <person name="Takabe Y."/>
            <person name="Nakajima Y."/>
            <person name="Suzuki S."/>
            <person name="Shiozaki T."/>
        </authorList>
    </citation>
    <scope>NUCLEOTIDE SEQUENCE [LARGE SCALE GENOMIC DNA]</scope>
    <source>
        <strain evidence="4 5">AI_62</strain>
    </source>
</reference>
<keyword evidence="1" id="KW-0732">Signal</keyword>
<dbReference type="InterPro" id="IPR028992">
    <property type="entry name" value="Hedgehog/Intein_dom"/>
</dbReference>
<evidence type="ECO:0008006" key="6">
    <source>
        <dbReference type="Google" id="ProtNLM"/>
    </source>
</evidence>
<evidence type="ECO:0000313" key="4">
    <source>
        <dbReference type="EMBL" id="GIT93983.1"/>
    </source>
</evidence>
<evidence type="ECO:0000256" key="1">
    <source>
        <dbReference type="SAM" id="SignalP"/>
    </source>
</evidence>
<dbReference type="Proteomes" id="UP000786693">
    <property type="component" value="Unassembled WGS sequence"/>
</dbReference>
<gene>
    <name evidence="4" type="ORF">JANAI62_06060</name>
</gene>
<proteinExistence type="predicted"/>
<dbReference type="Gene3D" id="2.170.16.10">
    <property type="entry name" value="Hedgehog/Intein (Hint) domain"/>
    <property type="match status" value="1"/>
</dbReference>
<sequence>MRSLLVLLALMGCSTAVVAPLLPSYRDQTVTIASKADFDPARYAGRWYEVARFPVPFQEGCASAVAEYSVPEGGTLRLRNICLDGEGAALRQITGTAQVNGPGRLEVRLTGVPLVAPYWVLWTDTGYRTAVVGQPDGRAGWILNRDPVIPADRLRAALTVLQFNGYDTEQLVFSAAQQISYEKSKAIRESVFDLRIGWLLSLSQRSGSGRKYQKKPARIGVGMLGTCAQAQVISTHQIRVDGQGPSARDPFSGATTFQWFGTPLRLDGAREALLLQDVQSQVSLRAKVHAVVDKLSRSRGDLPLGLRPVEAEDAPDALIVTDGTREWQAHLIPVSATEMLLLFEDDVPPSNTALLIVQAGRRPDPLPDRNTICFTPGTRILTEDGPRPVEALAPGDRVLTRDDGPQPILWIGHRHISGARLFAMPHLRPIRIRCGALGVEEPEPDLIVSPGHHVMLTGSKAKALWGQPEVLVRARDLVDDRRVLVAHGLGDVTYIHLMFARHQILWANRVEVESFHPADADLSHMSRPDIEEMLHHAPGVDQDPSAYGAHARRCLSRAELAILNHQGAPAYFT</sequence>
<name>A0ABQ4NHT4_9RHOB</name>
<dbReference type="InterPro" id="IPR036844">
    <property type="entry name" value="Hint_dom_sf"/>
</dbReference>
<feature type="domain" description="Hedgehog/Intein (Hint)" evidence="3">
    <location>
        <begin position="372"/>
        <end position="518"/>
    </location>
</feature>
<dbReference type="PANTHER" id="PTHR10612">
    <property type="entry name" value="APOLIPOPROTEIN D"/>
    <property type="match status" value="1"/>
</dbReference>
<feature type="domain" description="Lipocalin/cytosolic fatty-acid binding" evidence="2">
    <location>
        <begin position="39"/>
        <end position="173"/>
    </location>
</feature>
<dbReference type="InterPro" id="IPR000566">
    <property type="entry name" value="Lipocln_cytosolic_FA-bd_dom"/>
</dbReference>
<dbReference type="EMBL" id="BPFH01000001">
    <property type="protein sequence ID" value="GIT93983.1"/>
    <property type="molecule type" value="Genomic_DNA"/>
</dbReference>
<dbReference type="Pfam" id="PF13403">
    <property type="entry name" value="Hint_2"/>
    <property type="match status" value="1"/>
</dbReference>